<reference evidence="2 3" key="1">
    <citation type="submission" date="2020-04" db="EMBL/GenBank/DDBJ databases">
        <title>MicrobeNet Type strains.</title>
        <authorList>
            <person name="Nicholson A.C."/>
        </authorList>
    </citation>
    <scope>NUCLEOTIDE SEQUENCE [LARGE SCALE GENOMIC DNA]</scope>
    <source>
        <strain evidence="2 3">DSM 44445</strain>
    </source>
</reference>
<feature type="compositionally biased region" description="Polar residues" evidence="1">
    <location>
        <begin position="235"/>
        <end position="262"/>
    </location>
</feature>
<feature type="compositionally biased region" description="Low complexity" evidence="1">
    <location>
        <begin position="319"/>
        <end position="337"/>
    </location>
</feature>
<feature type="region of interest" description="Disordered" evidence="1">
    <location>
        <begin position="1"/>
        <end position="572"/>
    </location>
</feature>
<dbReference type="RefSeq" id="WP_051031943.1">
    <property type="nucleotide sequence ID" value="NZ_CAWPHS010000023.1"/>
</dbReference>
<feature type="compositionally biased region" description="Basic and acidic residues" evidence="1">
    <location>
        <begin position="394"/>
        <end position="408"/>
    </location>
</feature>
<keyword evidence="3" id="KW-1185">Reference proteome</keyword>
<accession>A0A7X6LV17</accession>
<dbReference type="EMBL" id="JAAXPE010000003">
    <property type="protein sequence ID" value="NKY85038.1"/>
    <property type="molecule type" value="Genomic_DNA"/>
</dbReference>
<protein>
    <submittedName>
        <fullName evidence="2">Uncharacterized protein</fullName>
    </submittedName>
</protein>
<feature type="compositionally biased region" description="Low complexity" evidence="1">
    <location>
        <begin position="422"/>
        <end position="434"/>
    </location>
</feature>
<feature type="compositionally biased region" description="Basic and acidic residues" evidence="1">
    <location>
        <begin position="41"/>
        <end position="50"/>
    </location>
</feature>
<evidence type="ECO:0000313" key="2">
    <source>
        <dbReference type="EMBL" id="NKY85038.1"/>
    </source>
</evidence>
<gene>
    <name evidence="2" type="ORF">HGA07_05290</name>
</gene>
<sequence>MTDPANARFGEPHGAREGYRLTRSEEAERPADNAGYAAPGSEHHGLRWDSEEFGSNGVFGPAPEVSPTDIPAYSPEYLNGTAVATPSAPAGLPMRNAAGNSAPPPLPRREAAQHNMFASPFDADFDAAAAGQPAADSATAQSAPTSGFPATPAGGAEPAASADISAGSENPTFAPPGDAAIQDPEDTVRRIAESLGINPDRQPRSLGAHRDGTTAAGGPGNSAAEPATGGRPHSDTSTTDPNSATPDPTAATVTERASSSSPDAREAASPPASHAAASAEAASPESATPPKLPERLPTRPSERSDIAPDTAAPADGPVATTASSTTTPAPESDPPTSGQTGERPPAKATAGPDAAAPNGPSHRAASGSETPLPQRHSHSASNSGNNPAPSHSAHTGEPEISAEDHESTQDTATFPAIRDRGAGTTAAAPVAPARNGKKVELRSAPTRTIGDLSDTDVLRRRAESETDAAERRSPHGSSAHNATPDRGTVSPDHNAADTTGRRTGRSNGSSDADPAGTTSFSPLAGSEPRRNRRAATDHHTGETPEHIASRAGITPTSRRAARRRAESPGETPAIDVGVVMQLLLASHTLENVARNAETGDVDLDGFITAAHRTRAAAVELVTTWFGGTQQMREFAEALLAATES</sequence>
<feature type="compositionally biased region" description="Low complexity" evidence="1">
    <location>
        <begin position="118"/>
        <end position="162"/>
    </location>
</feature>
<proteinExistence type="predicted"/>
<feature type="compositionally biased region" description="Low complexity" evidence="1">
    <location>
        <begin position="379"/>
        <end position="393"/>
    </location>
</feature>
<dbReference type="Proteomes" id="UP000523447">
    <property type="component" value="Unassembled WGS sequence"/>
</dbReference>
<comment type="caution">
    <text evidence="2">The sequence shown here is derived from an EMBL/GenBank/DDBJ whole genome shotgun (WGS) entry which is preliminary data.</text>
</comment>
<feature type="compositionally biased region" description="Low complexity" evidence="1">
    <location>
        <begin position="267"/>
        <end position="289"/>
    </location>
</feature>
<feature type="compositionally biased region" description="Low complexity" evidence="1">
    <location>
        <begin position="346"/>
        <end position="360"/>
    </location>
</feature>
<feature type="compositionally biased region" description="Polar residues" evidence="1">
    <location>
        <begin position="505"/>
        <end position="521"/>
    </location>
</feature>
<feature type="compositionally biased region" description="Basic and acidic residues" evidence="1">
    <location>
        <begin position="534"/>
        <end position="548"/>
    </location>
</feature>
<feature type="compositionally biased region" description="Basic and acidic residues" evidence="1">
    <location>
        <begin position="10"/>
        <end position="31"/>
    </location>
</feature>
<name>A0A7X6LV17_9NOCA</name>
<feature type="compositionally biased region" description="Basic and acidic residues" evidence="1">
    <location>
        <begin position="456"/>
        <end position="473"/>
    </location>
</feature>
<organism evidence="2 3">
    <name type="scientific">Nocardia veterana</name>
    <dbReference type="NCBI Taxonomy" id="132249"/>
    <lineage>
        <taxon>Bacteria</taxon>
        <taxon>Bacillati</taxon>
        <taxon>Actinomycetota</taxon>
        <taxon>Actinomycetes</taxon>
        <taxon>Mycobacteriales</taxon>
        <taxon>Nocardiaceae</taxon>
        <taxon>Nocardia</taxon>
    </lineage>
</organism>
<feature type="compositionally biased region" description="Basic and acidic residues" evidence="1">
    <location>
        <begin position="292"/>
        <end position="306"/>
    </location>
</feature>
<dbReference type="AlphaFoldDB" id="A0A7X6LV17"/>
<evidence type="ECO:0000256" key="1">
    <source>
        <dbReference type="SAM" id="MobiDB-lite"/>
    </source>
</evidence>
<evidence type="ECO:0000313" key="3">
    <source>
        <dbReference type="Proteomes" id="UP000523447"/>
    </source>
</evidence>